<dbReference type="EMBL" id="VEPZ02001441">
    <property type="protein sequence ID" value="KAE8672820.1"/>
    <property type="molecule type" value="Genomic_DNA"/>
</dbReference>
<dbReference type="Gene3D" id="3.40.50.2000">
    <property type="entry name" value="Glycogen Phosphorylase B"/>
    <property type="match status" value="2"/>
</dbReference>
<evidence type="ECO:0000256" key="2">
    <source>
        <dbReference type="ARBA" id="ARBA00022676"/>
    </source>
</evidence>
<evidence type="ECO:0000313" key="6">
    <source>
        <dbReference type="EMBL" id="KAE8672820.1"/>
    </source>
</evidence>
<organism evidence="6 7">
    <name type="scientific">Hibiscus syriacus</name>
    <name type="common">Rose of Sharon</name>
    <dbReference type="NCBI Taxonomy" id="106335"/>
    <lineage>
        <taxon>Eukaryota</taxon>
        <taxon>Viridiplantae</taxon>
        <taxon>Streptophyta</taxon>
        <taxon>Embryophyta</taxon>
        <taxon>Tracheophyta</taxon>
        <taxon>Spermatophyta</taxon>
        <taxon>Magnoliopsida</taxon>
        <taxon>eudicotyledons</taxon>
        <taxon>Gunneridae</taxon>
        <taxon>Pentapetalae</taxon>
        <taxon>rosids</taxon>
        <taxon>malvids</taxon>
        <taxon>Malvales</taxon>
        <taxon>Malvaceae</taxon>
        <taxon>Malvoideae</taxon>
        <taxon>Hibiscus</taxon>
    </lineage>
</organism>
<keyword evidence="3 4" id="KW-0808">Transferase</keyword>
<proteinExistence type="inferred from homology"/>
<dbReference type="OrthoDB" id="5835829at2759"/>
<comment type="similarity">
    <text evidence="1 4">Belongs to the UDP-glycosyltransferase family.</text>
</comment>
<evidence type="ECO:0000256" key="4">
    <source>
        <dbReference type="RuleBase" id="RU003718"/>
    </source>
</evidence>
<dbReference type="PROSITE" id="PS00375">
    <property type="entry name" value="UDPGT"/>
    <property type="match status" value="1"/>
</dbReference>
<evidence type="ECO:0000313" key="7">
    <source>
        <dbReference type="Proteomes" id="UP000436088"/>
    </source>
</evidence>
<reference evidence="6" key="1">
    <citation type="submission" date="2019-09" db="EMBL/GenBank/DDBJ databases">
        <title>Draft genome information of white flower Hibiscus syriacus.</title>
        <authorList>
            <person name="Kim Y.-M."/>
        </authorList>
    </citation>
    <scope>NUCLEOTIDE SEQUENCE [LARGE SCALE GENOMIC DNA]</scope>
    <source>
        <strain evidence="6">YM2019G1</strain>
    </source>
</reference>
<sequence>MDSVSSPIEMFFFPFVGGGHQIPMIDMARMFASHGVISTVISTPKYAPSFRESIVRDQRSGHSISIEILCSTDAADISDANMSATPVTDTSMLEVPLKKLLLQRRPDCIVHDMFHHWAADAIDNLELDVPRIVFNGNGCFASCVRENVSSFKPHETVNSKYEPFVVPGLVDRIELTRSQLPAFPFVADIMQKSKENCYGVVVNSFYELEPAYVEQFKEHNKAWIVGPVSLYNQNIADKADRGKKAAIDEQSILNWLNSKPSNSVLFISFGSVSRLAQEQINEIAHGLQASNQPFIWVIRDVFRGERTEFFSGFEEKMKESKQGLIINGWAPQLLILEHGSVGGFMTHCGWNSTLEGVTCGVPMITWPISAEQFYNEKLVTDVLKIGVRVGSLDWLSWNVEPRASVGRDAVEAAVKRLMGGGREGAEMRNKARVIGEMAKKAVEGGGSSYENAVALINELKDRRRMNGRH</sequence>
<dbReference type="InterPro" id="IPR035595">
    <property type="entry name" value="UDP_glycos_trans_CS"/>
</dbReference>
<keyword evidence="7" id="KW-1185">Reference proteome</keyword>
<evidence type="ECO:0000256" key="3">
    <source>
        <dbReference type="ARBA" id="ARBA00022679"/>
    </source>
</evidence>
<dbReference type="AlphaFoldDB" id="A0A6A2XSG7"/>
<dbReference type="CDD" id="cd03784">
    <property type="entry name" value="GT1_Gtf-like"/>
    <property type="match status" value="1"/>
</dbReference>
<dbReference type="SUPFAM" id="SSF53756">
    <property type="entry name" value="UDP-Glycosyltransferase/glycogen phosphorylase"/>
    <property type="match status" value="1"/>
</dbReference>
<dbReference type="PANTHER" id="PTHR48047:SF81">
    <property type="entry name" value="GLYCOSYLTRANSFERASE"/>
    <property type="match status" value="1"/>
</dbReference>
<evidence type="ECO:0000256" key="1">
    <source>
        <dbReference type="ARBA" id="ARBA00009995"/>
    </source>
</evidence>
<evidence type="ECO:0000256" key="5">
    <source>
        <dbReference type="RuleBase" id="RU362057"/>
    </source>
</evidence>
<dbReference type="Pfam" id="PF00201">
    <property type="entry name" value="UDPGT"/>
    <property type="match status" value="1"/>
</dbReference>
<name>A0A6A2XSG7_HIBSY</name>
<dbReference type="GO" id="GO:0035251">
    <property type="term" value="F:UDP-glucosyltransferase activity"/>
    <property type="evidence" value="ECO:0007669"/>
    <property type="project" value="TreeGrafter"/>
</dbReference>
<dbReference type="Proteomes" id="UP000436088">
    <property type="component" value="Unassembled WGS sequence"/>
</dbReference>
<comment type="caution">
    <text evidence="6">The sequence shown here is derived from an EMBL/GenBank/DDBJ whole genome shotgun (WGS) entry which is preliminary data.</text>
</comment>
<dbReference type="FunFam" id="3.40.50.2000:FF:000202">
    <property type="entry name" value="Glycosyltransferase"/>
    <property type="match status" value="1"/>
</dbReference>
<dbReference type="InterPro" id="IPR002213">
    <property type="entry name" value="UDP_glucos_trans"/>
</dbReference>
<gene>
    <name evidence="6" type="ORF">F3Y22_tig00111834pilonHSYRG00194</name>
</gene>
<keyword evidence="2 4" id="KW-0328">Glycosyltransferase</keyword>
<dbReference type="EC" id="2.4.1.-" evidence="5"/>
<dbReference type="PANTHER" id="PTHR48047">
    <property type="entry name" value="GLYCOSYLTRANSFERASE"/>
    <property type="match status" value="1"/>
</dbReference>
<accession>A0A6A2XSG7</accession>
<protein>
    <recommendedName>
        <fullName evidence="5">Glycosyltransferase</fullName>
        <ecNumber evidence="5">2.4.1.-</ecNumber>
    </recommendedName>
</protein>